<sequence length="281" mass="30732">MNNSPRSILITGCSSGIGHACAHGLARRGWQVIASARRGADVLRLEGEGLSTVQLDLDDPTSIGAGLAAALERTGGRLDALFNNGAYGQSGAVEDLSREVLRAQFETNLFGWHDLTCRVIPLMRAQGHGRIVNNSSVLGLAALPYRGAYVASKFALEGLTDTLRMELHGTGIHISLIEPGPILTRFRANAEAVFRRTVDAERSPHRAIYESMLRRLQRVGATQPGTLPPEAVLDRLVHALESSRPRPRYYVTWPTHLFGMLRRVLSTRALDRVMRRIGGRG</sequence>
<dbReference type="PANTHER" id="PTHR43976:SF16">
    <property type="entry name" value="SHORT-CHAIN DEHYDROGENASE_REDUCTASE FAMILY PROTEIN"/>
    <property type="match status" value="1"/>
</dbReference>
<dbReference type="SUPFAM" id="SSF51735">
    <property type="entry name" value="NAD(P)-binding Rossmann-fold domains"/>
    <property type="match status" value="1"/>
</dbReference>
<keyword evidence="5" id="KW-1185">Reference proteome</keyword>
<dbReference type="PRINTS" id="PR00080">
    <property type="entry name" value="SDRFAMILY"/>
</dbReference>
<dbReference type="NCBIfam" id="NF004649">
    <property type="entry name" value="PRK05993.1"/>
    <property type="match status" value="1"/>
</dbReference>
<proteinExistence type="inferred from homology"/>
<dbReference type="PROSITE" id="PS00061">
    <property type="entry name" value="ADH_SHORT"/>
    <property type="match status" value="1"/>
</dbReference>
<reference evidence="4 5" key="1">
    <citation type="submission" date="2024-05" db="EMBL/GenBank/DDBJ databases">
        <title>Genome Sequence and Characterization of the New Strain Purple Sulfur Bacterium of Genus Thioalkalicoccus.</title>
        <authorList>
            <person name="Bryantseva I.A."/>
            <person name="Kyndt J.A."/>
            <person name="Imhoff J.F."/>
        </authorList>
    </citation>
    <scope>NUCLEOTIDE SEQUENCE [LARGE SCALE GENOMIC DNA]</scope>
    <source>
        <strain evidence="4 5">Um2</strain>
    </source>
</reference>
<name>A0ABV4BBD5_9GAMM</name>
<comment type="similarity">
    <text evidence="1 3">Belongs to the short-chain dehydrogenases/reductases (SDR) family.</text>
</comment>
<organism evidence="4 5">
    <name type="scientific">Thioalkalicoccus limnaeus</name>
    <dbReference type="NCBI Taxonomy" id="120681"/>
    <lineage>
        <taxon>Bacteria</taxon>
        <taxon>Pseudomonadati</taxon>
        <taxon>Pseudomonadota</taxon>
        <taxon>Gammaproteobacteria</taxon>
        <taxon>Chromatiales</taxon>
        <taxon>Chromatiaceae</taxon>
        <taxon>Thioalkalicoccus</taxon>
    </lineage>
</organism>
<accession>A0ABV4BBD5</accession>
<dbReference type="InterPro" id="IPR002347">
    <property type="entry name" value="SDR_fam"/>
</dbReference>
<comment type="caution">
    <text evidence="4">The sequence shown here is derived from an EMBL/GenBank/DDBJ whole genome shotgun (WGS) entry which is preliminary data.</text>
</comment>
<dbReference type="CDD" id="cd05374">
    <property type="entry name" value="17beta-HSD-like_SDR_c"/>
    <property type="match status" value="1"/>
</dbReference>
<dbReference type="EMBL" id="JBDKXB010000003">
    <property type="protein sequence ID" value="MEY6431415.1"/>
    <property type="molecule type" value="Genomic_DNA"/>
</dbReference>
<dbReference type="RefSeq" id="WP_369665800.1">
    <property type="nucleotide sequence ID" value="NZ_JBDKXB010000003.1"/>
</dbReference>
<evidence type="ECO:0000256" key="3">
    <source>
        <dbReference type="RuleBase" id="RU000363"/>
    </source>
</evidence>
<dbReference type="PANTHER" id="PTHR43976">
    <property type="entry name" value="SHORT CHAIN DEHYDROGENASE"/>
    <property type="match status" value="1"/>
</dbReference>
<dbReference type="InterPro" id="IPR051911">
    <property type="entry name" value="SDR_oxidoreductase"/>
</dbReference>
<gene>
    <name evidence="4" type="ORF">ABC977_03225</name>
</gene>
<evidence type="ECO:0000313" key="5">
    <source>
        <dbReference type="Proteomes" id="UP001564408"/>
    </source>
</evidence>
<evidence type="ECO:0000256" key="2">
    <source>
        <dbReference type="ARBA" id="ARBA00023002"/>
    </source>
</evidence>
<dbReference type="PRINTS" id="PR00081">
    <property type="entry name" value="GDHRDH"/>
</dbReference>
<keyword evidence="2" id="KW-0560">Oxidoreductase</keyword>
<dbReference type="Proteomes" id="UP001564408">
    <property type="component" value="Unassembled WGS sequence"/>
</dbReference>
<dbReference type="Gene3D" id="3.40.50.720">
    <property type="entry name" value="NAD(P)-binding Rossmann-like Domain"/>
    <property type="match status" value="1"/>
</dbReference>
<protein>
    <submittedName>
        <fullName evidence="4">SDR family oxidoreductase</fullName>
    </submittedName>
</protein>
<evidence type="ECO:0000313" key="4">
    <source>
        <dbReference type="EMBL" id="MEY6431415.1"/>
    </source>
</evidence>
<evidence type="ECO:0000256" key="1">
    <source>
        <dbReference type="ARBA" id="ARBA00006484"/>
    </source>
</evidence>
<dbReference type="InterPro" id="IPR036291">
    <property type="entry name" value="NAD(P)-bd_dom_sf"/>
</dbReference>
<dbReference type="Pfam" id="PF00106">
    <property type="entry name" value="adh_short"/>
    <property type="match status" value="1"/>
</dbReference>
<dbReference type="InterPro" id="IPR020904">
    <property type="entry name" value="Sc_DH/Rdtase_CS"/>
</dbReference>